<proteinExistence type="predicted"/>
<organism evidence="1">
    <name type="scientific">Collimonas fungivorans</name>
    <dbReference type="NCBI Taxonomy" id="158899"/>
    <lineage>
        <taxon>Bacteria</taxon>
        <taxon>Pseudomonadati</taxon>
        <taxon>Pseudomonadota</taxon>
        <taxon>Betaproteobacteria</taxon>
        <taxon>Burkholderiales</taxon>
        <taxon>Oxalobacteraceae</taxon>
        <taxon>Collimonas</taxon>
    </lineage>
</organism>
<reference evidence="1 2" key="1">
    <citation type="submission" date="2015-11" db="EMBL/GenBank/DDBJ databases">
        <title>Exploring the genomic traits of fungus-feeding bacterial genus Collimonas.</title>
        <authorList>
            <person name="Song C."/>
            <person name="Schmidt R."/>
            <person name="de Jager V."/>
            <person name="Krzyzanowska D."/>
            <person name="Jongedijk E."/>
            <person name="Cankar K."/>
            <person name="Beekwilder J."/>
            <person name="van Veen A."/>
            <person name="de Boer W."/>
            <person name="van Veen J.A."/>
            <person name="Garbeva P."/>
        </authorList>
    </citation>
    <scope>NUCLEOTIDE SEQUENCE [LARGE SCALE GENOMIC DNA]</scope>
    <source>
        <strain evidence="1 2">Ter6</strain>
    </source>
</reference>
<dbReference type="Proteomes" id="UP000072421">
    <property type="component" value="Chromosome"/>
</dbReference>
<dbReference type="AlphaFoldDB" id="A0A127P7Q6"/>
<accession>A0A127P7Q6</accession>
<name>A0A127P7Q6_9BURK</name>
<protein>
    <submittedName>
        <fullName evidence="1">Uncharacterized protein</fullName>
    </submittedName>
</protein>
<evidence type="ECO:0000313" key="1">
    <source>
        <dbReference type="EMBL" id="AMO93839.1"/>
    </source>
</evidence>
<dbReference type="EMBL" id="CP013232">
    <property type="protein sequence ID" value="AMO93839.1"/>
    <property type="molecule type" value="Genomic_DNA"/>
</dbReference>
<dbReference type="PATRIC" id="fig|158899.10.peg.1133"/>
<sequence length="50" mass="5509">MKQANCNPAAISNTLLGTRRNKQSYKNIALQNIRNGTSSKEFVSGIFHSV</sequence>
<gene>
    <name evidence="1" type="ORF">CFter6_1121</name>
</gene>
<evidence type="ECO:0000313" key="2">
    <source>
        <dbReference type="Proteomes" id="UP000072421"/>
    </source>
</evidence>